<evidence type="ECO:0000313" key="9">
    <source>
        <dbReference type="Proteomes" id="UP000078561"/>
    </source>
</evidence>
<evidence type="ECO:0000259" key="7">
    <source>
        <dbReference type="Pfam" id="PF01284"/>
    </source>
</evidence>
<evidence type="ECO:0000313" key="8">
    <source>
        <dbReference type="EMBL" id="SAL97170.1"/>
    </source>
</evidence>
<protein>
    <recommendedName>
        <fullName evidence="7">MARVEL domain-containing protein</fullName>
    </recommendedName>
</protein>
<organism evidence="8">
    <name type="scientific">Absidia glauca</name>
    <name type="common">Pin mould</name>
    <dbReference type="NCBI Taxonomy" id="4829"/>
    <lineage>
        <taxon>Eukaryota</taxon>
        <taxon>Fungi</taxon>
        <taxon>Fungi incertae sedis</taxon>
        <taxon>Mucoromycota</taxon>
        <taxon>Mucoromycotina</taxon>
        <taxon>Mucoromycetes</taxon>
        <taxon>Mucorales</taxon>
        <taxon>Cunninghamellaceae</taxon>
        <taxon>Absidia</taxon>
    </lineage>
</organism>
<dbReference type="PANTHER" id="PTHR37451">
    <property type="entry name" value="MARVEL DOMAIN"/>
    <property type="match status" value="1"/>
</dbReference>
<comment type="subcellular location">
    <subcellularLocation>
        <location evidence="1">Membrane</location>
        <topology evidence="1">Multi-pass membrane protein</topology>
    </subcellularLocation>
</comment>
<dbReference type="InParanoid" id="A0A168LNL7"/>
<keyword evidence="4 6" id="KW-0472">Membrane</keyword>
<dbReference type="Proteomes" id="UP000078561">
    <property type="component" value="Unassembled WGS sequence"/>
</dbReference>
<feature type="region of interest" description="Disordered" evidence="5">
    <location>
        <begin position="259"/>
        <end position="286"/>
    </location>
</feature>
<reference evidence="8" key="1">
    <citation type="submission" date="2016-04" db="EMBL/GenBank/DDBJ databases">
        <authorList>
            <person name="Evans L.H."/>
            <person name="Alamgir A."/>
            <person name="Owens N."/>
            <person name="Weber N.D."/>
            <person name="Virtaneva K."/>
            <person name="Barbian K."/>
            <person name="Babar A."/>
            <person name="Rosenke K."/>
        </authorList>
    </citation>
    <scope>NUCLEOTIDE SEQUENCE [LARGE SCALE GENOMIC DNA]</scope>
    <source>
        <strain evidence="8">CBS 101.48</strain>
    </source>
</reference>
<evidence type="ECO:0000256" key="2">
    <source>
        <dbReference type="ARBA" id="ARBA00022692"/>
    </source>
</evidence>
<dbReference type="Pfam" id="PF01284">
    <property type="entry name" value="MARVEL"/>
    <property type="match status" value="1"/>
</dbReference>
<dbReference type="EMBL" id="LT551602">
    <property type="protein sequence ID" value="SAL97170.1"/>
    <property type="molecule type" value="Genomic_DNA"/>
</dbReference>
<dbReference type="AlphaFoldDB" id="A0A168LNL7"/>
<evidence type="ECO:0000256" key="5">
    <source>
        <dbReference type="SAM" id="MobiDB-lite"/>
    </source>
</evidence>
<feature type="domain" description="MARVEL" evidence="7">
    <location>
        <begin position="22"/>
        <end position="167"/>
    </location>
</feature>
<keyword evidence="3 6" id="KW-1133">Transmembrane helix</keyword>
<accession>A0A168LNL7</accession>
<keyword evidence="9" id="KW-1185">Reference proteome</keyword>
<evidence type="ECO:0000256" key="3">
    <source>
        <dbReference type="ARBA" id="ARBA00022989"/>
    </source>
</evidence>
<name>A0A168LNL7_ABSGL</name>
<dbReference type="OrthoDB" id="2259253at2759"/>
<sequence>MDDTKTRPTIKKYTLPRLRSWLHISQVIFTILSVSLIAPVIALQLQFKGSSAAGPNYALFVAIFTFVIPIFLVLFPWVYESKNKMKRCGKFFLKPRTNLIFTAFYSLLWLTAGIAITSYALNPDTCNLDSNVKTDGYESGWTAQCNCAKVAMVLTWITCLLWIITLVMALVVFWKQKQMVQHNLQQMAKTKQETEDWNNEAAMEDDGQVVGNYDHYPSDNTTPAASTYPAGHNIANHGNAADLSEPYLPPSYAAQPYQSSSVPTLHYQQPASVPQQDHYSDVTLSQQHQPLLPLAVMPDPQHYRQQHSFV</sequence>
<evidence type="ECO:0000256" key="6">
    <source>
        <dbReference type="SAM" id="Phobius"/>
    </source>
</evidence>
<feature type="transmembrane region" description="Helical" evidence="6">
    <location>
        <begin position="150"/>
        <end position="174"/>
    </location>
</feature>
<proteinExistence type="predicted"/>
<keyword evidence="2 6" id="KW-0812">Transmembrane</keyword>
<dbReference type="PANTHER" id="PTHR37451:SF1">
    <property type="entry name" value="MARVEL DOMAIN-CONTAINING PROTEIN"/>
    <property type="match status" value="1"/>
</dbReference>
<dbReference type="InterPro" id="IPR008253">
    <property type="entry name" value="Marvel"/>
</dbReference>
<dbReference type="STRING" id="4829.A0A168LNL7"/>
<gene>
    <name evidence="8" type="primary">ABSGL_02641.1 scaffold 3684</name>
</gene>
<feature type="transmembrane region" description="Helical" evidence="6">
    <location>
        <begin position="99"/>
        <end position="121"/>
    </location>
</feature>
<feature type="transmembrane region" description="Helical" evidence="6">
    <location>
        <begin position="57"/>
        <end position="79"/>
    </location>
</feature>
<feature type="transmembrane region" description="Helical" evidence="6">
    <location>
        <begin position="21"/>
        <end position="45"/>
    </location>
</feature>
<evidence type="ECO:0000256" key="1">
    <source>
        <dbReference type="ARBA" id="ARBA00004141"/>
    </source>
</evidence>
<dbReference type="GO" id="GO:0016020">
    <property type="term" value="C:membrane"/>
    <property type="evidence" value="ECO:0007669"/>
    <property type="project" value="UniProtKB-SubCell"/>
</dbReference>
<evidence type="ECO:0000256" key="4">
    <source>
        <dbReference type="ARBA" id="ARBA00023136"/>
    </source>
</evidence>